<proteinExistence type="predicted"/>
<dbReference type="Proteomes" id="UP000232163">
    <property type="component" value="Unassembled WGS sequence"/>
</dbReference>
<dbReference type="EMBL" id="MZMT01000040">
    <property type="protein sequence ID" value="PIO43460.1"/>
    <property type="molecule type" value="Genomic_DNA"/>
</dbReference>
<dbReference type="InterPro" id="IPR016040">
    <property type="entry name" value="NAD(P)-bd_dom"/>
</dbReference>
<reference evidence="3" key="1">
    <citation type="journal article" date="2017" name="Int J Environ Stud">
        <title>Does the Miocene-Pliocene relict legume Oxytropis triphylla form nitrogen-fixing nodules with a combination of bacterial strains?</title>
        <authorList>
            <person name="Safronova V."/>
            <person name="Belimov A."/>
            <person name="Sazanova A."/>
            <person name="Kuznetsova I."/>
            <person name="Popova J."/>
            <person name="Andronov E."/>
            <person name="Verkhozina A."/>
            <person name="Tikhonovich I."/>
        </authorList>
    </citation>
    <scope>NUCLEOTIDE SEQUENCE [LARGE SCALE GENOMIC DNA]</scope>
    <source>
        <strain evidence="3">Tri-38</strain>
    </source>
</reference>
<comment type="caution">
    <text evidence="2">The sequence shown here is derived from an EMBL/GenBank/DDBJ whole genome shotgun (WGS) entry which is preliminary data.</text>
</comment>
<dbReference type="AlphaFoldDB" id="A0A2N9VVE2"/>
<dbReference type="Pfam" id="PF16363">
    <property type="entry name" value="GDP_Man_Dehyd"/>
    <property type="match status" value="1"/>
</dbReference>
<gene>
    <name evidence="2" type="ORF">B5P45_18360</name>
</gene>
<protein>
    <submittedName>
        <fullName evidence="2">Epimerase</fullName>
    </submittedName>
</protein>
<dbReference type="PANTHER" id="PTHR43000">
    <property type="entry name" value="DTDP-D-GLUCOSE 4,6-DEHYDRATASE-RELATED"/>
    <property type="match status" value="1"/>
</dbReference>
<organism evidence="2 3">
    <name type="scientific">Phyllobacterium zundukense</name>
    <dbReference type="NCBI Taxonomy" id="1867719"/>
    <lineage>
        <taxon>Bacteria</taxon>
        <taxon>Pseudomonadati</taxon>
        <taxon>Pseudomonadota</taxon>
        <taxon>Alphaproteobacteria</taxon>
        <taxon>Hyphomicrobiales</taxon>
        <taxon>Phyllobacteriaceae</taxon>
        <taxon>Phyllobacterium</taxon>
    </lineage>
</organism>
<dbReference type="Gene3D" id="3.40.50.720">
    <property type="entry name" value="NAD(P)-binding Rossmann-like Domain"/>
    <property type="match status" value="1"/>
</dbReference>
<sequence length="321" mass="34789">MTAGTSFEHRILITGANGFVGKWLQSELKSRQSNHSIDIFPVGHGTTTGKAIDVRDYDQLVDLIYGYQPTAIVHLAAVAAPAEAHNAPRLAWDINATGTMNMAYAAMEAAPQVRFIFISSSETYGISFNECKGEPISENVILKPINAYGASKAAAEAVVAQLANEGLNTIRFRPFNHTGPGQTDEYVVAAFAKQLAEISVGLRPPVIKVGNLSAQRDFLDVRDVVRAYADVALFDFPGARGEVFNVASGKTQQIETILNELIGLSGQKIDIQLDPKRLRASIVSIASGNATAALRTIGWKPTIPFTKTLIDVLEYWKERVS</sequence>
<keyword evidence="3" id="KW-1185">Reference proteome</keyword>
<evidence type="ECO:0000313" key="3">
    <source>
        <dbReference type="Proteomes" id="UP000232163"/>
    </source>
</evidence>
<feature type="domain" description="NAD(P)-binding" evidence="1">
    <location>
        <begin position="12"/>
        <end position="309"/>
    </location>
</feature>
<dbReference type="PROSITE" id="PS00061">
    <property type="entry name" value="ADH_SHORT"/>
    <property type="match status" value="1"/>
</dbReference>
<dbReference type="InterPro" id="IPR020904">
    <property type="entry name" value="Sc_DH/Rdtase_CS"/>
</dbReference>
<name>A0A2N9VVE2_9HYPH</name>
<dbReference type="SUPFAM" id="SSF51735">
    <property type="entry name" value="NAD(P)-binding Rossmann-fold domains"/>
    <property type="match status" value="1"/>
</dbReference>
<evidence type="ECO:0000259" key="1">
    <source>
        <dbReference type="Pfam" id="PF16363"/>
    </source>
</evidence>
<dbReference type="Gene3D" id="3.90.25.10">
    <property type="entry name" value="UDP-galactose 4-epimerase, domain 1"/>
    <property type="match status" value="1"/>
</dbReference>
<dbReference type="RefSeq" id="WP_100022301.1">
    <property type="nucleotide sequence ID" value="NZ_MZMT01000040.1"/>
</dbReference>
<evidence type="ECO:0000313" key="2">
    <source>
        <dbReference type="EMBL" id="PIO43460.1"/>
    </source>
</evidence>
<accession>A0A2N9VVE2</accession>
<dbReference type="InterPro" id="IPR036291">
    <property type="entry name" value="NAD(P)-bd_dom_sf"/>
</dbReference>